<keyword evidence="3" id="KW-1185">Reference proteome</keyword>
<evidence type="ECO:0000313" key="3">
    <source>
        <dbReference type="Proteomes" id="UP000190306"/>
    </source>
</evidence>
<evidence type="ECO:0000313" key="1">
    <source>
        <dbReference type="EMBL" id="OOQ54403.1"/>
    </source>
</evidence>
<protein>
    <submittedName>
        <fullName evidence="2">Uncharacterized protein</fullName>
    </submittedName>
</protein>
<dbReference type="Proteomes" id="UP000502504">
    <property type="component" value="Chromosome"/>
</dbReference>
<dbReference type="EMBL" id="CP050692">
    <property type="protein sequence ID" value="QIT42144.1"/>
    <property type="molecule type" value="Genomic_DNA"/>
</dbReference>
<accession>A0AAE6Y4P7</accession>
<proteinExistence type="predicted"/>
<organism evidence="2 4">
    <name type="scientific">Streptomyces antibioticus</name>
    <dbReference type="NCBI Taxonomy" id="1890"/>
    <lineage>
        <taxon>Bacteria</taxon>
        <taxon>Bacillati</taxon>
        <taxon>Actinomycetota</taxon>
        <taxon>Actinomycetes</taxon>
        <taxon>Kitasatosporales</taxon>
        <taxon>Streptomycetaceae</taxon>
        <taxon>Streptomyces</taxon>
    </lineage>
</organism>
<sequence>MSDVGGLPDWLEAWFAERENECRARGVDAVLWIRPAGGPPDRPGRKATPDAKVDLEVGSRWGNIGVFGESGGSLTGVDFVTEVAWQAYLHPQSPEDLDAVVDQALAWAEATAEMPSWAS</sequence>
<gene>
    <name evidence="1" type="ORF">AFM16_05145</name>
    <name evidence="2" type="ORF">HCX60_00155</name>
</gene>
<reference evidence="2 4" key="2">
    <citation type="submission" date="2020-03" db="EMBL/GenBank/DDBJ databases">
        <title>Is there a link between lipid content and antibiotic production in Streptomyces?</title>
        <authorList>
            <person name="David M."/>
            <person name="Lejeune C."/>
            <person name="Abreu S."/>
            <person name="Thibessard A."/>
            <person name="Leblond P."/>
            <person name="Chaminade P."/>
            <person name="Virolle M.-J."/>
        </authorList>
    </citation>
    <scope>NUCLEOTIDE SEQUENCE [LARGE SCALE GENOMIC DNA]</scope>
    <source>
        <strain evidence="2 4">DSM 41481</strain>
    </source>
</reference>
<name>A0AAE6Y4P7_STRAT</name>
<evidence type="ECO:0000313" key="2">
    <source>
        <dbReference type="EMBL" id="QIT42144.1"/>
    </source>
</evidence>
<evidence type="ECO:0000313" key="4">
    <source>
        <dbReference type="Proteomes" id="UP000502504"/>
    </source>
</evidence>
<reference evidence="1 3" key="1">
    <citation type="submission" date="2015-07" db="EMBL/GenBank/DDBJ databases">
        <title>Draft Genome Sequence of Streptomyces antibioticus, IMRU 3720 reveals insights in the evolution of actinomycin biosynthetic gene clusters in Streptomyces.</title>
        <authorList>
            <person name="Crnovcic I."/>
            <person name="Ruckert C."/>
            <person name="Kalinowksi J."/>
            <person name="Keller U."/>
        </authorList>
    </citation>
    <scope>NUCLEOTIDE SEQUENCE [LARGE SCALE GENOMIC DNA]</scope>
    <source>
        <strain evidence="1 3">DSM 41481</strain>
    </source>
</reference>
<dbReference type="Proteomes" id="UP000190306">
    <property type="component" value="Unassembled WGS sequence"/>
</dbReference>
<dbReference type="AlphaFoldDB" id="A0AAE6Y4P7"/>
<dbReference type="RefSeq" id="WP_078637261.1">
    <property type="nucleotide sequence ID" value="NZ_CP050692.1"/>
</dbReference>
<dbReference type="EMBL" id="LHQL01000003">
    <property type="protein sequence ID" value="OOQ54403.1"/>
    <property type="molecule type" value="Genomic_DNA"/>
</dbReference>